<dbReference type="KEGG" id="upl:DSM104440_03421"/>
<dbReference type="InParanoid" id="A0A6M4HAI9"/>
<protein>
    <submittedName>
        <fullName evidence="1">Uncharacterized protein</fullName>
    </submittedName>
</protein>
<gene>
    <name evidence="1" type="ORF">DSM104440_03421</name>
</gene>
<dbReference type="Proteomes" id="UP000503096">
    <property type="component" value="Chromosome"/>
</dbReference>
<evidence type="ECO:0000313" key="2">
    <source>
        <dbReference type="Proteomes" id="UP000503096"/>
    </source>
</evidence>
<accession>A0A6M4HAI9</accession>
<name>A0A6M4HAI9_9PROT</name>
<dbReference type="AlphaFoldDB" id="A0A6M4HAI9"/>
<proteinExistence type="predicted"/>
<sequence length="54" mass="5763">MKELSYDEVLRIAGGQPVPAALDEVTYLAPEESASDPIDYARLLDAGSRTPEAA</sequence>
<dbReference type="EMBL" id="CP053073">
    <property type="protein sequence ID" value="QJR16586.1"/>
    <property type="molecule type" value="Genomic_DNA"/>
</dbReference>
<keyword evidence="2" id="KW-1185">Reference proteome</keyword>
<dbReference type="RefSeq" id="WP_171164816.1">
    <property type="nucleotide sequence ID" value="NZ_CP053073.1"/>
</dbReference>
<organism evidence="1 2">
    <name type="scientific">Usitatibacter palustris</name>
    <dbReference type="NCBI Taxonomy" id="2732487"/>
    <lineage>
        <taxon>Bacteria</taxon>
        <taxon>Pseudomonadati</taxon>
        <taxon>Pseudomonadota</taxon>
        <taxon>Betaproteobacteria</taxon>
        <taxon>Nitrosomonadales</taxon>
        <taxon>Usitatibacteraceae</taxon>
        <taxon>Usitatibacter</taxon>
    </lineage>
</organism>
<evidence type="ECO:0000313" key="1">
    <source>
        <dbReference type="EMBL" id="QJR16586.1"/>
    </source>
</evidence>
<reference evidence="1 2" key="1">
    <citation type="submission" date="2020-04" db="EMBL/GenBank/DDBJ databases">
        <title>Usitatibacter rugosus gen. nov., sp. nov. and Usitatibacter palustris sp. nov., novel members of Usitatibacteraceae fam. nov. within the order Nitrosomonadales isolated from soil.</title>
        <authorList>
            <person name="Huber K.J."/>
            <person name="Neumann-Schaal M."/>
            <person name="Geppert A."/>
            <person name="Luckner M."/>
            <person name="Wanner G."/>
            <person name="Overmann J."/>
        </authorList>
    </citation>
    <scope>NUCLEOTIDE SEQUENCE [LARGE SCALE GENOMIC DNA]</scope>
    <source>
        <strain evidence="1 2">Swamp67</strain>
    </source>
</reference>